<dbReference type="Gene3D" id="1.10.10.10">
    <property type="entry name" value="Winged helix-like DNA-binding domain superfamily/Winged helix DNA-binding domain"/>
    <property type="match status" value="1"/>
</dbReference>
<dbReference type="PANTHER" id="PTHR43133:SF8">
    <property type="entry name" value="RNA POLYMERASE SIGMA FACTOR HI_1459-RELATED"/>
    <property type="match status" value="1"/>
</dbReference>
<protein>
    <submittedName>
        <fullName evidence="8">Sigma-70 family RNA polymerase sigma factor</fullName>
    </submittedName>
</protein>
<dbReference type="Pfam" id="PF08281">
    <property type="entry name" value="Sigma70_r4_2"/>
    <property type="match status" value="1"/>
</dbReference>
<evidence type="ECO:0000313" key="9">
    <source>
        <dbReference type="Proteomes" id="UP000384372"/>
    </source>
</evidence>
<evidence type="ECO:0000259" key="6">
    <source>
        <dbReference type="Pfam" id="PF04542"/>
    </source>
</evidence>
<dbReference type="EMBL" id="VZAD01000052">
    <property type="protein sequence ID" value="MQP11532.1"/>
    <property type="molecule type" value="Genomic_DNA"/>
</dbReference>
<evidence type="ECO:0000256" key="5">
    <source>
        <dbReference type="ARBA" id="ARBA00023163"/>
    </source>
</evidence>
<dbReference type="SUPFAM" id="SSF88946">
    <property type="entry name" value="Sigma2 domain of RNA polymerase sigma factors"/>
    <property type="match status" value="1"/>
</dbReference>
<proteinExistence type="inferred from homology"/>
<dbReference type="GO" id="GO:0003677">
    <property type="term" value="F:DNA binding"/>
    <property type="evidence" value="ECO:0007669"/>
    <property type="project" value="UniProtKB-KW"/>
</dbReference>
<dbReference type="GO" id="GO:0006352">
    <property type="term" value="P:DNA-templated transcription initiation"/>
    <property type="evidence" value="ECO:0007669"/>
    <property type="project" value="InterPro"/>
</dbReference>
<evidence type="ECO:0000256" key="4">
    <source>
        <dbReference type="ARBA" id="ARBA00023125"/>
    </source>
</evidence>
<evidence type="ECO:0000256" key="3">
    <source>
        <dbReference type="ARBA" id="ARBA00023082"/>
    </source>
</evidence>
<keyword evidence="5" id="KW-0804">Transcription</keyword>
<feature type="domain" description="RNA polymerase sigma-70 region 2" evidence="6">
    <location>
        <begin position="10"/>
        <end position="75"/>
    </location>
</feature>
<keyword evidence="9" id="KW-1185">Reference proteome</keyword>
<accession>A0A6A7WAU0</accession>
<dbReference type="Gene3D" id="1.10.1740.10">
    <property type="match status" value="1"/>
</dbReference>
<dbReference type="Proteomes" id="UP000384372">
    <property type="component" value="Unassembled WGS sequence"/>
</dbReference>
<feature type="domain" description="RNA polymerase sigma factor 70 region 4 type 2" evidence="7">
    <location>
        <begin position="105"/>
        <end position="155"/>
    </location>
</feature>
<dbReference type="InterPro" id="IPR007627">
    <property type="entry name" value="RNA_pol_sigma70_r2"/>
</dbReference>
<dbReference type="PANTHER" id="PTHR43133">
    <property type="entry name" value="RNA POLYMERASE ECF-TYPE SIGMA FACTO"/>
    <property type="match status" value="1"/>
</dbReference>
<keyword evidence="2" id="KW-0805">Transcription regulation</keyword>
<evidence type="ECO:0000313" key="8">
    <source>
        <dbReference type="EMBL" id="MQP11532.1"/>
    </source>
</evidence>
<dbReference type="SUPFAM" id="SSF88659">
    <property type="entry name" value="Sigma3 and sigma4 domains of RNA polymerase sigma factors"/>
    <property type="match status" value="1"/>
</dbReference>
<comment type="similarity">
    <text evidence="1">Belongs to the sigma-70 factor family. ECF subfamily.</text>
</comment>
<dbReference type="Pfam" id="PF04542">
    <property type="entry name" value="Sigma70_r2"/>
    <property type="match status" value="1"/>
</dbReference>
<dbReference type="InterPro" id="IPR013324">
    <property type="entry name" value="RNA_pol_sigma_r3/r4-like"/>
</dbReference>
<comment type="caution">
    <text evidence="8">The sequence shown here is derived from an EMBL/GenBank/DDBJ whole genome shotgun (WGS) entry which is preliminary data.</text>
</comment>
<dbReference type="GO" id="GO:0016987">
    <property type="term" value="F:sigma factor activity"/>
    <property type="evidence" value="ECO:0007669"/>
    <property type="project" value="UniProtKB-KW"/>
</dbReference>
<keyword evidence="3" id="KW-0731">Sigma factor</keyword>
<dbReference type="InterPro" id="IPR013325">
    <property type="entry name" value="RNA_pol_sigma_r2"/>
</dbReference>
<dbReference type="InterPro" id="IPR013249">
    <property type="entry name" value="RNA_pol_sigma70_r4_t2"/>
</dbReference>
<keyword evidence="4" id="KW-0238">DNA-binding</keyword>
<evidence type="ECO:0000256" key="2">
    <source>
        <dbReference type="ARBA" id="ARBA00023015"/>
    </source>
</evidence>
<dbReference type="CDD" id="cd06171">
    <property type="entry name" value="Sigma70_r4"/>
    <property type="match status" value="1"/>
</dbReference>
<dbReference type="RefSeq" id="WP_158463265.1">
    <property type="nucleotide sequence ID" value="NZ_VZAD01000052.1"/>
</dbReference>
<dbReference type="OrthoDB" id="795989at2"/>
<dbReference type="InterPro" id="IPR014284">
    <property type="entry name" value="RNA_pol_sigma-70_dom"/>
</dbReference>
<gene>
    <name evidence="8" type="ORF">F7D20_06025</name>
</gene>
<name>A0A6A7WAU0_9BACT</name>
<evidence type="ECO:0000259" key="7">
    <source>
        <dbReference type="Pfam" id="PF08281"/>
    </source>
</evidence>
<reference evidence="8 9" key="1">
    <citation type="submission" date="2019-09" db="EMBL/GenBank/DDBJ databases">
        <title>Distinct polysaccharide growth profiles of human intestinal Prevotella copri isolates.</title>
        <authorList>
            <person name="Fehlner-Peach H."/>
            <person name="Magnabosco C."/>
            <person name="Raghavan V."/>
            <person name="Scher J.U."/>
            <person name="Tett A."/>
            <person name="Cox L.M."/>
            <person name="Gottsegen C."/>
            <person name="Watters A."/>
            <person name="Wiltshire- Gordon J.D."/>
            <person name="Segata N."/>
            <person name="Bonneau R."/>
            <person name="Littman D.R."/>
        </authorList>
    </citation>
    <scope>NUCLEOTIDE SEQUENCE [LARGE SCALE GENOMIC DNA]</scope>
    <source>
        <strain evidence="9">iAQ1173</strain>
    </source>
</reference>
<organism evidence="8 9">
    <name type="scientific">Segatella copri</name>
    <dbReference type="NCBI Taxonomy" id="165179"/>
    <lineage>
        <taxon>Bacteria</taxon>
        <taxon>Pseudomonadati</taxon>
        <taxon>Bacteroidota</taxon>
        <taxon>Bacteroidia</taxon>
        <taxon>Bacteroidales</taxon>
        <taxon>Prevotellaceae</taxon>
        <taxon>Segatella</taxon>
    </lineage>
</organism>
<dbReference type="NCBIfam" id="TIGR02937">
    <property type="entry name" value="sigma70-ECF"/>
    <property type="match status" value="1"/>
</dbReference>
<dbReference type="InterPro" id="IPR039425">
    <property type="entry name" value="RNA_pol_sigma-70-like"/>
</dbReference>
<dbReference type="InterPro" id="IPR036388">
    <property type="entry name" value="WH-like_DNA-bd_sf"/>
</dbReference>
<evidence type="ECO:0000256" key="1">
    <source>
        <dbReference type="ARBA" id="ARBA00010641"/>
    </source>
</evidence>
<dbReference type="AlphaFoldDB" id="A0A6A7WAU0"/>
<sequence>MEINEFIYNVRHLRKDLLLQARRYFDNTEDAEDAVQETLAKLWVAKNNIFDAGKMRNMASVVCRNVSLNMLRKAKCTLSLEDAGVIAVHDNPQIKMEESEDLCKLERSIHALSDKQRAILRMRNVENISYADIAKIIGTSESSVRGMISKARKELLRNMKGIEL</sequence>